<evidence type="ECO:0000313" key="3">
    <source>
        <dbReference type="Proteomes" id="UP000321570"/>
    </source>
</evidence>
<feature type="signal peptide" evidence="1">
    <location>
        <begin position="1"/>
        <end position="16"/>
    </location>
</feature>
<sequence>MILIFLLQKWFFESLSNFLTHCYLPPNGSLWPNSVNYLERLRSQMQKLQPVPTRSVFNYIFIPTEIKSYYIFLRHDAARKPLQSIYDGPFPVLQRDETTFTIFQTSTFFPLKSICFPFTLITRSSRL</sequence>
<organism evidence="2 3">
    <name type="scientific">Hymenolepis diminuta</name>
    <name type="common">Rat tapeworm</name>
    <dbReference type="NCBI Taxonomy" id="6216"/>
    <lineage>
        <taxon>Eukaryota</taxon>
        <taxon>Metazoa</taxon>
        <taxon>Spiralia</taxon>
        <taxon>Lophotrochozoa</taxon>
        <taxon>Platyhelminthes</taxon>
        <taxon>Cestoda</taxon>
        <taxon>Eucestoda</taxon>
        <taxon>Cyclophyllidea</taxon>
        <taxon>Hymenolepididae</taxon>
        <taxon>Hymenolepis</taxon>
    </lineage>
</organism>
<keyword evidence="1" id="KW-0732">Signal</keyword>
<dbReference type="AlphaFoldDB" id="A0A564YZW6"/>
<proteinExistence type="predicted"/>
<keyword evidence="3" id="KW-1185">Reference proteome</keyword>
<protein>
    <submittedName>
        <fullName evidence="2">Uncharacterized protein</fullName>
    </submittedName>
</protein>
<evidence type="ECO:0000256" key="1">
    <source>
        <dbReference type="SAM" id="SignalP"/>
    </source>
</evidence>
<reference evidence="2 3" key="1">
    <citation type="submission" date="2019-07" db="EMBL/GenBank/DDBJ databases">
        <authorList>
            <person name="Jastrzebski P J."/>
            <person name="Paukszto L."/>
            <person name="Jastrzebski P J."/>
        </authorList>
    </citation>
    <scope>NUCLEOTIDE SEQUENCE [LARGE SCALE GENOMIC DNA]</scope>
    <source>
        <strain evidence="2 3">WMS-il1</strain>
    </source>
</reference>
<dbReference type="EMBL" id="CABIJS010000521">
    <property type="protein sequence ID" value="VUZ52765.1"/>
    <property type="molecule type" value="Genomic_DNA"/>
</dbReference>
<gene>
    <name evidence="2" type="ORF">WMSIL1_LOCUS11163</name>
</gene>
<name>A0A564YZW6_HYMDI</name>
<evidence type="ECO:0000313" key="2">
    <source>
        <dbReference type="EMBL" id="VUZ52765.1"/>
    </source>
</evidence>
<dbReference type="Proteomes" id="UP000321570">
    <property type="component" value="Unassembled WGS sequence"/>
</dbReference>
<accession>A0A564YZW6</accession>
<feature type="chain" id="PRO_5021746626" evidence="1">
    <location>
        <begin position="17"/>
        <end position="127"/>
    </location>
</feature>